<organism evidence="3 4">
    <name type="scientific">Marinobacter nauticus</name>
    <name type="common">Marinobacter hydrocarbonoclasticus</name>
    <name type="synonym">Marinobacter aquaeolei</name>
    <dbReference type="NCBI Taxonomy" id="2743"/>
    <lineage>
        <taxon>Bacteria</taxon>
        <taxon>Pseudomonadati</taxon>
        <taxon>Pseudomonadota</taxon>
        <taxon>Gammaproteobacteria</taxon>
        <taxon>Pseudomonadales</taxon>
        <taxon>Marinobacteraceae</taxon>
        <taxon>Marinobacter</taxon>
    </lineage>
</organism>
<evidence type="ECO:0000313" key="2">
    <source>
        <dbReference type="EMBL" id="RBP76861.1"/>
    </source>
</evidence>
<evidence type="ECO:0000256" key="1">
    <source>
        <dbReference type="SAM" id="Coils"/>
    </source>
</evidence>
<dbReference type="Proteomes" id="UP000252795">
    <property type="component" value="Unassembled WGS sequence"/>
</dbReference>
<reference evidence="3 4" key="1">
    <citation type="submission" date="2018-07" db="EMBL/GenBank/DDBJ databases">
        <title>Freshwater and sediment microbial communities from various areas in North America, analyzing microbe dynamics in response to fracking.</title>
        <authorList>
            <person name="Lamendella R."/>
        </authorList>
    </citation>
    <scope>NUCLEOTIDE SEQUENCE [LARGE SCALE GENOMIC DNA]</scope>
    <source>
        <strain evidence="3 4">114E</strain>
        <strain evidence="2 5">114E_o</strain>
    </source>
</reference>
<dbReference type="EMBL" id="QPJB01000001">
    <property type="protein sequence ID" value="RCW37708.1"/>
    <property type="molecule type" value="Genomic_DNA"/>
</dbReference>
<dbReference type="AlphaFoldDB" id="A0A368V9A7"/>
<comment type="caution">
    <text evidence="3">The sequence shown here is derived from an EMBL/GenBank/DDBJ whole genome shotgun (WGS) entry which is preliminary data.</text>
</comment>
<feature type="coiled-coil region" evidence="1">
    <location>
        <begin position="27"/>
        <end position="54"/>
    </location>
</feature>
<protein>
    <recommendedName>
        <fullName evidence="6">Zinc ribbon domain-containing protein</fullName>
    </recommendedName>
</protein>
<dbReference type="EMBL" id="QNSA01000001">
    <property type="protein sequence ID" value="RBP76861.1"/>
    <property type="molecule type" value="Genomic_DNA"/>
</dbReference>
<dbReference type="RefSeq" id="WP_113878822.1">
    <property type="nucleotide sequence ID" value="NZ_QNSA01000001.1"/>
</dbReference>
<dbReference type="Proteomes" id="UP000253065">
    <property type="component" value="Unassembled WGS sequence"/>
</dbReference>
<sequence length="117" mass="13282">MSWFWNAFQQTEISENRKRGSEAQIDAKVALRSINELEEKVDRLSLLCHALFEELERTTGFSEAQLKEKMTQIDLRDGRSDGKYDPVLGSDCPDCGRKVKKTRSNCFWCGASLGAFG</sequence>
<evidence type="ECO:0000313" key="4">
    <source>
        <dbReference type="Proteomes" id="UP000252795"/>
    </source>
</evidence>
<accession>A0A368V9A7</accession>
<gene>
    <name evidence="3" type="ORF">DET51_10144</name>
    <name evidence="2" type="ORF">DET64_10144</name>
</gene>
<name>A0A368V9A7_MARNT</name>
<evidence type="ECO:0000313" key="3">
    <source>
        <dbReference type="EMBL" id="RCW37708.1"/>
    </source>
</evidence>
<proteinExistence type="predicted"/>
<keyword evidence="1" id="KW-0175">Coiled coil</keyword>
<evidence type="ECO:0008006" key="6">
    <source>
        <dbReference type="Google" id="ProtNLM"/>
    </source>
</evidence>
<keyword evidence="5" id="KW-1185">Reference proteome</keyword>
<evidence type="ECO:0000313" key="5">
    <source>
        <dbReference type="Proteomes" id="UP000253065"/>
    </source>
</evidence>